<dbReference type="GO" id="GO:0005524">
    <property type="term" value="F:ATP binding"/>
    <property type="evidence" value="ECO:0007669"/>
    <property type="project" value="InterPro"/>
</dbReference>
<feature type="region of interest" description="Disordered" evidence="1">
    <location>
        <begin position="1"/>
        <end position="31"/>
    </location>
</feature>
<dbReference type="PANTHER" id="PTHR44167">
    <property type="entry name" value="OVARIAN-SPECIFIC SERINE/THREONINE-PROTEIN KINASE LOK-RELATED"/>
    <property type="match status" value="1"/>
</dbReference>
<evidence type="ECO:0000259" key="2">
    <source>
        <dbReference type="PROSITE" id="PS50011"/>
    </source>
</evidence>
<accession>A0A2T3A7V3</accession>
<dbReference type="SUPFAM" id="SSF56112">
    <property type="entry name" value="Protein kinase-like (PK-like)"/>
    <property type="match status" value="1"/>
</dbReference>
<dbReference type="AlphaFoldDB" id="A0A2T3A7V3"/>
<dbReference type="InterPro" id="IPR011009">
    <property type="entry name" value="Kinase-like_dom_sf"/>
</dbReference>
<dbReference type="InterPro" id="IPR000719">
    <property type="entry name" value="Prot_kinase_dom"/>
</dbReference>
<dbReference type="GO" id="GO:0004674">
    <property type="term" value="F:protein serine/threonine kinase activity"/>
    <property type="evidence" value="ECO:0007669"/>
    <property type="project" value="TreeGrafter"/>
</dbReference>
<gene>
    <name evidence="3" type="ORF">BD289DRAFT_262661</name>
</gene>
<keyword evidence="3" id="KW-0418">Kinase</keyword>
<dbReference type="InParanoid" id="A0A2T3A7V3"/>
<proteinExistence type="predicted"/>
<dbReference type="GO" id="GO:0005634">
    <property type="term" value="C:nucleus"/>
    <property type="evidence" value="ECO:0007669"/>
    <property type="project" value="TreeGrafter"/>
</dbReference>
<feature type="domain" description="Protein kinase" evidence="2">
    <location>
        <begin position="296"/>
        <end position="590"/>
    </location>
</feature>
<keyword evidence="3" id="KW-0808">Transferase</keyword>
<dbReference type="CDD" id="cd00180">
    <property type="entry name" value="PKc"/>
    <property type="match status" value="1"/>
</dbReference>
<dbReference type="EMBL" id="KZ678444">
    <property type="protein sequence ID" value="PSR84383.1"/>
    <property type="molecule type" value="Genomic_DNA"/>
</dbReference>
<dbReference type="Proteomes" id="UP000241462">
    <property type="component" value="Unassembled WGS sequence"/>
</dbReference>
<dbReference type="Gene3D" id="1.10.510.10">
    <property type="entry name" value="Transferase(Phosphotransferase) domain 1"/>
    <property type="match status" value="1"/>
</dbReference>
<dbReference type="SMART" id="SM00220">
    <property type="entry name" value="S_TKc"/>
    <property type="match status" value="1"/>
</dbReference>
<evidence type="ECO:0000313" key="3">
    <source>
        <dbReference type="EMBL" id="PSR84383.1"/>
    </source>
</evidence>
<dbReference type="Pfam" id="PF00069">
    <property type="entry name" value="Pkinase"/>
    <property type="match status" value="1"/>
</dbReference>
<dbReference type="InterPro" id="IPR008271">
    <property type="entry name" value="Ser/Thr_kinase_AS"/>
</dbReference>
<dbReference type="STRING" id="2025994.A0A2T3A7V3"/>
<dbReference type="GO" id="GO:0044773">
    <property type="term" value="P:mitotic DNA damage checkpoint signaling"/>
    <property type="evidence" value="ECO:0007669"/>
    <property type="project" value="TreeGrafter"/>
</dbReference>
<dbReference type="PROSITE" id="PS50011">
    <property type="entry name" value="PROTEIN_KINASE_DOM"/>
    <property type="match status" value="1"/>
</dbReference>
<name>A0A2T3A7V3_9PEZI</name>
<reference evidence="3 4" key="1">
    <citation type="journal article" date="2018" name="Mycol. Prog.">
        <title>Coniella lustricola, a new species from submerged detritus.</title>
        <authorList>
            <person name="Raudabaugh D.B."/>
            <person name="Iturriaga T."/>
            <person name="Carver A."/>
            <person name="Mondo S."/>
            <person name="Pangilinan J."/>
            <person name="Lipzen A."/>
            <person name="He G."/>
            <person name="Amirebrahimi M."/>
            <person name="Grigoriev I.V."/>
            <person name="Miller A.N."/>
        </authorList>
    </citation>
    <scope>NUCLEOTIDE SEQUENCE [LARGE SCALE GENOMIC DNA]</scope>
    <source>
        <strain evidence="3 4">B22-T-1</strain>
    </source>
</reference>
<dbReference type="PANTHER" id="PTHR44167:SF24">
    <property type="entry name" value="SERINE_THREONINE-PROTEIN KINASE CHK2"/>
    <property type="match status" value="1"/>
</dbReference>
<dbReference type="PROSITE" id="PS00108">
    <property type="entry name" value="PROTEIN_KINASE_ST"/>
    <property type="match status" value="1"/>
</dbReference>
<keyword evidence="4" id="KW-1185">Reference proteome</keyword>
<evidence type="ECO:0000313" key="4">
    <source>
        <dbReference type="Proteomes" id="UP000241462"/>
    </source>
</evidence>
<evidence type="ECO:0000256" key="1">
    <source>
        <dbReference type="SAM" id="MobiDB-lite"/>
    </source>
</evidence>
<organism evidence="3 4">
    <name type="scientific">Coniella lustricola</name>
    <dbReference type="NCBI Taxonomy" id="2025994"/>
    <lineage>
        <taxon>Eukaryota</taxon>
        <taxon>Fungi</taxon>
        <taxon>Dikarya</taxon>
        <taxon>Ascomycota</taxon>
        <taxon>Pezizomycotina</taxon>
        <taxon>Sordariomycetes</taxon>
        <taxon>Sordariomycetidae</taxon>
        <taxon>Diaporthales</taxon>
        <taxon>Schizoparmaceae</taxon>
        <taxon>Coniella</taxon>
    </lineage>
</organism>
<protein>
    <submittedName>
        <fullName evidence="3">Kinase-like domain-containing protein</fullName>
    </submittedName>
</protein>
<sequence length="595" mass="67930">MAEYDERQLALLGPALDQSEESTKLQTSDSEQQEFFTALQSLPPSALPLDCDLSETPNPSDQLADVSMDQLAVRWDPRIRVVFKCPRGLTIQIDQAEQQALTISSRPQGSSEHTPFVDLIGCIQGRSDAMFSLKAGIIHCNFFYMPNCDNVIMYNWGDLLEVQCGSESEFSAKLPSTECCTLTLGTWKVGTPKQALEFQLWPRQYSITIEEERLLRKRKPNTRVLPAAKRSHMPGPDRLPLMHLETPLSLSLEGEIARIAYTLADDEDWLAYRPSEGQTLSMRHQDADDPGYCLAYEHTRWERQSRISHTFKAIMIDDRTSAKPVVVKSFKQPHKMYAQEEGKRRLAITSAARMWYTEFKQHRQLDHPQIARLLGYDARIHTLFIEFHSFPDLSSLHWRSNAGLFKGSHTDAHRILTDISSALIYLEDKGILHNDIKPGNILYGENFAGTRSGAILIDFGMAQEETGSLVMGGTPWYVPREFAEARRGYPADIWSLGISMLYLRKHIQLPEKLPQYQGWNLAECRGGHIPEQMLRWLKAIGNLQSNLQASCWNSKREGYELDLIICKMLKENAGDRITRSELVQQTREWRDRGSR</sequence>
<dbReference type="OrthoDB" id="1668230at2759"/>